<evidence type="ECO:0000256" key="1">
    <source>
        <dbReference type="SAM" id="MobiDB-lite"/>
    </source>
</evidence>
<keyword evidence="2" id="KW-1133">Transmembrane helix</keyword>
<reference evidence="3 4" key="1">
    <citation type="submission" date="2024-03" db="EMBL/GenBank/DDBJ databases">
        <title>Natural products discovery in diverse microorganisms through a two-stage MS feature dereplication strategy.</title>
        <authorList>
            <person name="Zhang R."/>
        </authorList>
    </citation>
    <scope>NUCLEOTIDE SEQUENCE [LARGE SCALE GENOMIC DNA]</scope>
    <source>
        <strain evidence="3 4">18930</strain>
    </source>
</reference>
<feature type="compositionally biased region" description="Polar residues" evidence="1">
    <location>
        <begin position="1"/>
        <end position="10"/>
    </location>
</feature>
<dbReference type="RefSeq" id="WP_338890609.1">
    <property type="nucleotide sequence ID" value="NZ_CP147846.1"/>
</dbReference>
<feature type="transmembrane region" description="Helical" evidence="2">
    <location>
        <begin position="142"/>
        <end position="164"/>
    </location>
</feature>
<dbReference type="EMBL" id="CP147846">
    <property type="protein sequence ID" value="WXG69682.1"/>
    <property type="molecule type" value="Genomic_DNA"/>
</dbReference>
<feature type="transmembrane region" description="Helical" evidence="2">
    <location>
        <begin position="73"/>
        <end position="98"/>
    </location>
</feature>
<feature type="transmembrane region" description="Helical" evidence="2">
    <location>
        <begin position="107"/>
        <end position="130"/>
    </location>
</feature>
<keyword evidence="2" id="KW-0472">Membrane</keyword>
<evidence type="ECO:0000313" key="4">
    <source>
        <dbReference type="Proteomes" id="UP001432000"/>
    </source>
</evidence>
<feature type="transmembrane region" description="Helical" evidence="2">
    <location>
        <begin position="42"/>
        <end position="61"/>
    </location>
</feature>
<accession>A0ABZ2PNY1</accession>
<proteinExistence type="predicted"/>
<feature type="region of interest" description="Disordered" evidence="1">
    <location>
        <begin position="1"/>
        <end position="30"/>
    </location>
</feature>
<evidence type="ECO:0000256" key="2">
    <source>
        <dbReference type="SAM" id="Phobius"/>
    </source>
</evidence>
<dbReference type="Proteomes" id="UP001432000">
    <property type="component" value="Chromosome"/>
</dbReference>
<keyword evidence="2" id="KW-0812">Transmembrane</keyword>
<sequence>MRKTQWNNPTPEIGHPTMSTPEPTPHNKIHGHTLSPSVNSGLVLLALAAFILSRYLGPIFGGAMPAEFADARTFFWSIVLLDLGLVVPATIVTAIALFRGTRFAQKALYAVLGWFALVPPSVAAMAAVMVARSDPAASVGQVVVLTVVAVVFMVFAATVFRPLLFRNRPHIA</sequence>
<gene>
    <name evidence="3" type="ORF">WDS16_03755</name>
</gene>
<evidence type="ECO:0000313" key="3">
    <source>
        <dbReference type="EMBL" id="WXG69682.1"/>
    </source>
</evidence>
<protein>
    <submittedName>
        <fullName evidence="3">Uncharacterized protein</fullName>
    </submittedName>
</protein>
<organism evidence="3 4">
    <name type="scientific">Rhodococcus sovatensis</name>
    <dbReference type="NCBI Taxonomy" id="1805840"/>
    <lineage>
        <taxon>Bacteria</taxon>
        <taxon>Bacillati</taxon>
        <taxon>Actinomycetota</taxon>
        <taxon>Actinomycetes</taxon>
        <taxon>Mycobacteriales</taxon>
        <taxon>Nocardiaceae</taxon>
        <taxon>Rhodococcus</taxon>
    </lineage>
</organism>
<keyword evidence="4" id="KW-1185">Reference proteome</keyword>
<name>A0ABZ2PNY1_9NOCA</name>